<name>A0AAF0V2C9_SOLVR</name>
<dbReference type="AlphaFoldDB" id="A0AAF0V2C9"/>
<dbReference type="EMBL" id="CP133622">
    <property type="protein sequence ID" value="WMV55904.1"/>
    <property type="molecule type" value="Genomic_DNA"/>
</dbReference>
<organism evidence="1 2">
    <name type="scientific">Solanum verrucosum</name>
    <dbReference type="NCBI Taxonomy" id="315347"/>
    <lineage>
        <taxon>Eukaryota</taxon>
        <taxon>Viridiplantae</taxon>
        <taxon>Streptophyta</taxon>
        <taxon>Embryophyta</taxon>
        <taxon>Tracheophyta</taxon>
        <taxon>Spermatophyta</taxon>
        <taxon>Magnoliopsida</taxon>
        <taxon>eudicotyledons</taxon>
        <taxon>Gunneridae</taxon>
        <taxon>Pentapetalae</taxon>
        <taxon>asterids</taxon>
        <taxon>lamiids</taxon>
        <taxon>Solanales</taxon>
        <taxon>Solanaceae</taxon>
        <taxon>Solanoideae</taxon>
        <taxon>Solaneae</taxon>
        <taxon>Solanum</taxon>
    </lineage>
</organism>
<gene>
    <name evidence="1" type="ORF">MTR67_049289</name>
</gene>
<dbReference type="Proteomes" id="UP001234989">
    <property type="component" value="Chromosome 11"/>
</dbReference>
<accession>A0AAF0V2C9</accession>
<evidence type="ECO:0000313" key="2">
    <source>
        <dbReference type="Proteomes" id="UP001234989"/>
    </source>
</evidence>
<sequence>MLVASSILCASAYIRSPFPSLIQYPQALFPGFPLLAPSVLHVTQPSLGGFQLTKW</sequence>
<reference evidence="1" key="1">
    <citation type="submission" date="2023-08" db="EMBL/GenBank/DDBJ databases">
        <title>A de novo genome assembly of Solanum verrucosum Schlechtendal, a Mexican diploid species geographically isolated from the other diploid A-genome species in potato relatives.</title>
        <authorList>
            <person name="Hosaka K."/>
        </authorList>
    </citation>
    <scope>NUCLEOTIDE SEQUENCE</scope>
    <source>
        <tissue evidence="1">Young leaves</tissue>
    </source>
</reference>
<keyword evidence="2" id="KW-1185">Reference proteome</keyword>
<evidence type="ECO:0000313" key="1">
    <source>
        <dbReference type="EMBL" id="WMV55904.1"/>
    </source>
</evidence>
<protein>
    <submittedName>
        <fullName evidence="1">Uncharacterized protein</fullName>
    </submittedName>
</protein>
<proteinExistence type="predicted"/>